<name>A6KNX7_RAT</name>
<evidence type="ECO:0000313" key="3">
    <source>
        <dbReference type="Proteomes" id="UP000234681"/>
    </source>
</evidence>
<protein>
    <submittedName>
        <fullName evidence="2">RCG40763</fullName>
    </submittedName>
</protein>
<dbReference type="EMBL" id="CH474077">
    <property type="protein sequence ID" value="EDL83749.1"/>
    <property type="molecule type" value="Genomic_DNA"/>
</dbReference>
<reference evidence="2 3" key="1">
    <citation type="submission" date="2005-09" db="EMBL/GenBank/DDBJ databases">
        <authorList>
            <person name="Mural R.J."/>
            <person name="Li P.W."/>
            <person name="Adams M.D."/>
            <person name="Amanatides P.G."/>
            <person name="Baden-Tillson H."/>
            <person name="Barnstead M."/>
            <person name="Chin S.H."/>
            <person name="Dew I."/>
            <person name="Evans C.A."/>
            <person name="Ferriera S."/>
            <person name="Flanigan M."/>
            <person name="Fosler C."/>
            <person name="Glodek A."/>
            <person name="Gu Z."/>
            <person name="Holt R.A."/>
            <person name="Jennings D."/>
            <person name="Kraft C.L."/>
            <person name="Lu F."/>
            <person name="Nguyen T."/>
            <person name="Nusskern D.R."/>
            <person name="Pfannkoch C.M."/>
            <person name="Sitter C."/>
            <person name="Sutton G.G."/>
            <person name="Venter J.C."/>
            <person name="Wang Z."/>
            <person name="Woodage T."/>
            <person name="Zheng X.H."/>
            <person name="Zhong F."/>
        </authorList>
    </citation>
    <scope>NUCLEOTIDE SEQUENCE [LARGE SCALE GENOMIC DNA]</scope>
    <source>
        <strain>BN</strain>
        <strain evidence="3">Sprague-Dawley</strain>
    </source>
</reference>
<evidence type="ECO:0000313" key="2">
    <source>
        <dbReference type="EMBL" id="EDL83749.1"/>
    </source>
</evidence>
<accession>A6KNX7</accession>
<dbReference type="Proteomes" id="UP000234681">
    <property type="component" value="Chromosome 1"/>
</dbReference>
<evidence type="ECO:0000256" key="1">
    <source>
        <dbReference type="SAM" id="MobiDB-lite"/>
    </source>
</evidence>
<feature type="region of interest" description="Disordered" evidence="1">
    <location>
        <begin position="31"/>
        <end position="56"/>
    </location>
</feature>
<gene>
    <name evidence="2" type="ORF">rCG_40763</name>
</gene>
<proteinExistence type="predicted"/>
<feature type="compositionally biased region" description="Basic and acidic residues" evidence="1">
    <location>
        <begin position="44"/>
        <end position="56"/>
    </location>
</feature>
<sequence length="56" mass="5969">MFCRGAAELIRADLCPTLLPCHIYNSATLSSCPQVPEMSSSSGADHETQASTLARE</sequence>
<dbReference type="PROSITE" id="PS51257">
    <property type="entry name" value="PROKAR_LIPOPROTEIN"/>
    <property type="match status" value="1"/>
</dbReference>
<feature type="compositionally biased region" description="Polar residues" evidence="1">
    <location>
        <begin position="31"/>
        <end position="43"/>
    </location>
</feature>
<dbReference type="AlphaFoldDB" id="A6KNX7"/>
<organism evidence="2 3">
    <name type="scientific">Rattus norvegicus</name>
    <name type="common">Rat</name>
    <dbReference type="NCBI Taxonomy" id="10116"/>
    <lineage>
        <taxon>Eukaryota</taxon>
        <taxon>Metazoa</taxon>
        <taxon>Chordata</taxon>
        <taxon>Craniata</taxon>
        <taxon>Vertebrata</taxon>
        <taxon>Euteleostomi</taxon>
        <taxon>Mammalia</taxon>
        <taxon>Eutheria</taxon>
        <taxon>Euarchontoglires</taxon>
        <taxon>Glires</taxon>
        <taxon>Rodentia</taxon>
        <taxon>Myomorpha</taxon>
        <taxon>Muroidea</taxon>
        <taxon>Muridae</taxon>
        <taxon>Murinae</taxon>
        <taxon>Rattus</taxon>
    </lineage>
</organism>